<dbReference type="PANTHER" id="PTHR12526:SF622">
    <property type="entry name" value="GLYCOSYLTRANSFERASE (GROUP I)"/>
    <property type="match status" value="1"/>
</dbReference>
<evidence type="ECO:0000313" key="2">
    <source>
        <dbReference type="EMBL" id="ODS09950.1"/>
    </source>
</evidence>
<organism evidence="2 3">
    <name type="scientific">Vibrio scophthalmi</name>
    <dbReference type="NCBI Taxonomy" id="45658"/>
    <lineage>
        <taxon>Bacteria</taxon>
        <taxon>Pseudomonadati</taxon>
        <taxon>Pseudomonadota</taxon>
        <taxon>Gammaproteobacteria</taxon>
        <taxon>Vibrionales</taxon>
        <taxon>Vibrionaceae</taxon>
        <taxon>Vibrio</taxon>
    </lineage>
</organism>
<evidence type="ECO:0000259" key="1">
    <source>
        <dbReference type="Pfam" id="PF13579"/>
    </source>
</evidence>
<dbReference type="EMBL" id="MDCJ01000002">
    <property type="protein sequence ID" value="ODS09950.1"/>
    <property type="molecule type" value="Genomic_DNA"/>
</dbReference>
<dbReference type="OrthoDB" id="9787293at2"/>
<dbReference type="Pfam" id="PF13579">
    <property type="entry name" value="Glyco_trans_4_4"/>
    <property type="match status" value="1"/>
</dbReference>
<comment type="caution">
    <text evidence="2">The sequence shown here is derived from an EMBL/GenBank/DDBJ whole genome shotgun (WGS) entry which is preliminary data.</text>
</comment>
<gene>
    <name evidence="2" type="ORF">VSF3289_00188</name>
</gene>
<dbReference type="Gene3D" id="3.40.50.2000">
    <property type="entry name" value="Glycogen Phosphorylase B"/>
    <property type="match status" value="2"/>
</dbReference>
<dbReference type="Proteomes" id="UP000095131">
    <property type="component" value="Unassembled WGS sequence"/>
</dbReference>
<feature type="domain" description="Glycosyltransferase subfamily 4-like N-terminal" evidence="1">
    <location>
        <begin position="16"/>
        <end position="197"/>
    </location>
</feature>
<dbReference type="PATRIC" id="fig|45658.8.peg.186"/>
<dbReference type="CDD" id="cd03794">
    <property type="entry name" value="GT4_WbuB-like"/>
    <property type="match status" value="1"/>
</dbReference>
<sequence length="398" mass="45355">MNILLINHYAGSPEMGMEYRPFYMAKSLAEIGHSMFILGADHSHLRKIVPKQGYQTIEDVEYLWLKSKEYDGNGVGRVINIFSFLFEALRKASEIIAWSKPDVIVASSTYPLDNYLAHFLARKCGARVVYEVHDLWPLSPMEIGNISKWHPFMMLLQASENFAYKKSTQVISMLPNTLEHMLDHGLSREKFHYIPNGVYRPDSMIERELPFEHQELLRDLKAKGRLIVGYAGGHAKSNALDNLIKAAQLCSEVDFVLVGEGSEKVLLQSQSQEVENIHFLPAIHKDAVPSFLACCDILTIVWLDSPLYRFGVSANKLFDYMLARKPVVQLLNSKHEPITLANAGYTASSFDEYIECLKTTINMTEAERNLLGERAHRYVHEHHCYSKLAAKFIEVCEK</sequence>
<dbReference type="SUPFAM" id="SSF53756">
    <property type="entry name" value="UDP-Glycosyltransferase/glycogen phosphorylase"/>
    <property type="match status" value="1"/>
</dbReference>
<protein>
    <recommendedName>
        <fullName evidence="1">Glycosyltransferase subfamily 4-like N-terminal domain-containing protein</fullName>
    </recommendedName>
</protein>
<proteinExistence type="predicted"/>
<dbReference type="Pfam" id="PF13692">
    <property type="entry name" value="Glyco_trans_1_4"/>
    <property type="match status" value="1"/>
</dbReference>
<dbReference type="RefSeq" id="WP_069445878.1">
    <property type="nucleotide sequence ID" value="NZ_MDCJ01000002.1"/>
</dbReference>
<dbReference type="AlphaFoldDB" id="A0A1E3WJL6"/>
<name>A0A1E3WJL6_9VIBR</name>
<accession>A0A1E3WJL6</accession>
<reference evidence="2 3" key="1">
    <citation type="submission" date="2016-08" db="EMBL/GenBank/DDBJ databases">
        <title>Genome sequencing of Vibrio scophthalmi strain FP3289, an isolated from Paralichthys olivaceus.</title>
        <authorList>
            <person name="Han H.-J."/>
        </authorList>
    </citation>
    <scope>NUCLEOTIDE SEQUENCE [LARGE SCALE GENOMIC DNA]</scope>
    <source>
        <strain evidence="2 3">FP3289</strain>
    </source>
</reference>
<dbReference type="GO" id="GO:0016757">
    <property type="term" value="F:glycosyltransferase activity"/>
    <property type="evidence" value="ECO:0007669"/>
    <property type="project" value="UniProtKB-ARBA"/>
</dbReference>
<dbReference type="InterPro" id="IPR028098">
    <property type="entry name" value="Glyco_trans_4-like_N"/>
</dbReference>
<dbReference type="PANTHER" id="PTHR12526">
    <property type="entry name" value="GLYCOSYLTRANSFERASE"/>
    <property type="match status" value="1"/>
</dbReference>
<evidence type="ECO:0000313" key="3">
    <source>
        <dbReference type="Proteomes" id="UP000095131"/>
    </source>
</evidence>